<dbReference type="Proteomes" id="UP000236655">
    <property type="component" value="Chromosome"/>
</dbReference>
<accession>A0A2I7N7A7</accession>
<dbReference type="AlphaFoldDB" id="A0A2I7N7A7"/>
<name>A0A2I7N7A7_9NEIS</name>
<reference evidence="2" key="1">
    <citation type="submission" date="2017-11" db="EMBL/GenBank/DDBJ databases">
        <authorList>
            <person name="Chan K.G."/>
            <person name="Lee L.S."/>
        </authorList>
    </citation>
    <scope>NUCLEOTIDE SEQUENCE [LARGE SCALE GENOMIC DNA]</scope>
    <source>
        <strain evidence="2">DSM 100970</strain>
    </source>
</reference>
<organism evidence="1 2">
    <name type="scientific">Aquella oligotrophica</name>
    <dbReference type="NCBI Taxonomy" id="2067065"/>
    <lineage>
        <taxon>Bacteria</taxon>
        <taxon>Pseudomonadati</taxon>
        <taxon>Pseudomonadota</taxon>
        <taxon>Betaproteobacteria</taxon>
        <taxon>Neisseriales</taxon>
        <taxon>Neisseriaceae</taxon>
        <taxon>Aquella</taxon>
    </lineage>
</organism>
<protein>
    <submittedName>
        <fullName evidence="1">Nucleotidyltransferase</fullName>
    </submittedName>
</protein>
<dbReference type="OrthoDB" id="9810452at2"/>
<dbReference type="EMBL" id="CP024847">
    <property type="protein sequence ID" value="AUR52353.1"/>
    <property type="molecule type" value="Genomic_DNA"/>
</dbReference>
<keyword evidence="2" id="KW-1185">Reference proteome</keyword>
<keyword evidence="1" id="KW-0808">Transferase</keyword>
<dbReference type="NCBIfam" id="TIGR01987">
    <property type="entry name" value="HI0074"/>
    <property type="match status" value="1"/>
</dbReference>
<dbReference type="Pfam" id="PF08780">
    <property type="entry name" value="NTase_sub_bind"/>
    <property type="match status" value="1"/>
</dbReference>
<evidence type="ECO:0000313" key="1">
    <source>
        <dbReference type="EMBL" id="AUR52353.1"/>
    </source>
</evidence>
<proteinExistence type="predicted"/>
<gene>
    <name evidence="1" type="ORF">CUN60_08610</name>
</gene>
<dbReference type="SUPFAM" id="SSF81593">
    <property type="entry name" value="Nucleotidyltransferase substrate binding subunit/domain"/>
    <property type="match status" value="1"/>
</dbReference>
<dbReference type="Gene3D" id="1.20.120.330">
    <property type="entry name" value="Nucleotidyltransferases domain 2"/>
    <property type="match status" value="1"/>
</dbReference>
<evidence type="ECO:0000313" key="2">
    <source>
        <dbReference type="Proteomes" id="UP000236655"/>
    </source>
</evidence>
<dbReference type="KEGG" id="nba:CUN60_08610"/>
<sequence length="139" mass="16039">MLDLTSLKKSLDNLEKLIIATNNVVLTQGLDATLQEGLKAGVIQNFEVTYELSWKFIKRWLEQNIGNSYVDGVSRRELFRLAAESLLVSDVDKWMKYHKGRNETSHTYDALTAEDVYQLAMDFVHDAKQLLMNLEERND</sequence>
<dbReference type="RefSeq" id="WP_102951646.1">
    <property type="nucleotide sequence ID" value="NZ_CP024847.1"/>
</dbReference>
<dbReference type="InterPro" id="IPR010235">
    <property type="entry name" value="HepT"/>
</dbReference>
<dbReference type="GO" id="GO:0016740">
    <property type="term" value="F:transferase activity"/>
    <property type="evidence" value="ECO:0007669"/>
    <property type="project" value="UniProtKB-KW"/>
</dbReference>